<name>A0D0B0_PARTE</name>
<proteinExistence type="predicted"/>
<accession>A0D0B0</accession>
<feature type="transmembrane region" description="Helical" evidence="1">
    <location>
        <begin position="33"/>
        <end position="55"/>
    </location>
</feature>
<gene>
    <name evidence="2" type="ORF">GSPATT00012029001</name>
</gene>
<dbReference type="EMBL" id="CT868241">
    <property type="protein sequence ID" value="CAK76477.1"/>
    <property type="molecule type" value="Genomic_DNA"/>
</dbReference>
<sequence length="253" mass="30474">MKETNSMIFEIAPFFDLIVIYVLQDWLLPINCVILIEILSNESLVLIYSDFLALYFQEDNFLYFKIKCLIYKYKLFLSILLIGIFTRFFFFSVFISLVKALYTEVLQYHYNESMGRSNMEQQNESFYQKDIILRYNQIMQQEESRIINEYLKKLLRKEFYDTTPELNDCLYLHSKGFEKIVIFKELTGSKFIYLVENGRQIQEEIADIFMFSTSYDLPQQGTVSDLVHAQTHIKFMELKHYQHCLLFLVIYYH</sequence>
<dbReference type="HOGENOM" id="CLU_1100284_0_0_1"/>
<evidence type="ECO:0000313" key="3">
    <source>
        <dbReference type="Proteomes" id="UP000000600"/>
    </source>
</evidence>
<dbReference type="GeneID" id="5029658"/>
<keyword evidence="1" id="KW-0472">Membrane</keyword>
<dbReference type="Proteomes" id="UP000000600">
    <property type="component" value="Unassembled WGS sequence"/>
</dbReference>
<feature type="transmembrane region" description="Helical" evidence="1">
    <location>
        <begin position="75"/>
        <end position="98"/>
    </location>
</feature>
<feature type="transmembrane region" description="Helical" evidence="1">
    <location>
        <begin position="7"/>
        <end position="27"/>
    </location>
</feature>
<keyword evidence="1" id="KW-0812">Transmembrane</keyword>
<dbReference type="OrthoDB" id="1904536at2759"/>
<evidence type="ECO:0000313" key="2">
    <source>
        <dbReference type="EMBL" id="CAK76477.1"/>
    </source>
</evidence>
<organism evidence="2 3">
    <name type="scientific">Paramecium tetraurelia</name>
    <dbReference type="NCBI Taxonomy" id="5888"/>
    <lineage>
        <taxon>Eukaryota</taxon>
        <taxon>Sar</taxon>
        <taxon>Alveolata</taxon>
        <taxon>Ciliophora</taxon>
        <taxon>Intramacronucleata</taxon>
        <taxon>Oligohymenophorea</taxon>
        <taxon>Peniculida</taxon>
        <taxon>Parameciidae</taxon>
        <taxon>Paramecium</taxon>
    </lineage>
</organism>
<keyword evidence="3" id="KW-1185">Reference proteome</keyword>
<evidence type="ECO:0000256" key="1">
    <source>
        <dbReference type="SAM" id="Phobius"/>
    </source>
</evidence>
<dbReference type="KEGG" id="ptm:GSPATT00012029001"/>
<protein>
    <recommendedName>
        <fullName evidence="4">Cyclic nucleotide-binding domain-containing protein</fullName>
    </recommendedName>
</protein>
<evidence type="ECO:0008006" key="4">
    <source>
        <dbReference type="Google" id="ProtNLM"/>
    </source>
</evidence>
<keyword evidence="1" id="KW-1133">Transmembrane helix</keyword>
<dbReference type="RefSeq" id="XP_001443874.1">
    <property type="nucleotide sequence ID" value="XM_001443837.1"/>
</dbReference>
<reference evidence="2 3" key="1">
    <citation type="journal article" date="2006" name="Nature">
        <title>Global trends of whole-genome duplications revealed by the ciliate Paramecium tetraurelia.</title>
        <authorList>
            <consortium name="Genoscope"/>
            <person name="Aury J.-M."/>
            <person name="Jaillon O."/>
            <person name="Duret L."/>
            <person name="Noel B."/>
            <person name="Jubin C."/>
            <person name="Porcel B.M."/>
            <person name="Segurens B."/>
            <person name="Daubin V."/>
            <person name="Anthouard V."/>
            <person name="Aiach N."/>
            <person name="Arnaiz O."/>
            <person name="Billaut A."/>
            <person name="Beisson J."/>
            <person name="Blanc I."/>
            <person name="Bouhouche K."/>
            <person name="Camara F."/>
            <person name="Duharcourt S."/>
            <person name="Guigo R."/>
            <person name="Gogendeau D."/>
            <person name="Katinka M."/>
            <person name="Keller A.-M."/>
            <person name="Kissmehl R."/>
            <person name="Klotz C."/>
            <person name="Koll F."/>
            <person name="Le Moue A."/>
            <person name="Lepere C."/>
            <person name="Malinsky S."/>
            <person name="Nowacki M."/>
            <person name="Nowak J.K."/>
            <person name="Plattner H."/>
            <person name="Poulain J."/>
            <person name="Ruiz F."/>
            <person name="Serrano V."/>
            <person name="Zagulski M."/>
            <person name="Dessen P."/>
            <person name="Betermier M."/>
            <person name="Weissenbach J."/>
            <person name="Scarpelli C."/>
            <person name="Schachter V."/>
            <person name="Sperling L."/>
            <person name="Meyer E."/>
            <person name="Cohen J."/>
            <person name="Wincker P."/>
        </authorList>
    </citation>
    <scope>NUCLEOTIDE SEQUENCE [LARGE SCALE GENOMIC DNA]</scope>
    <source>
        <strain evidence="2 3">Stock d4-2</strain>
    </source>
</reference>
<dbReference type="InParanoid" id="A0D0B0"/>
<dbReference type="AlphaFoldDB" id="A0D0B0"/>